<evidence type="ECO:0000259" key="7">
    <source>
        <dbReference type="PROSITE" id="PS50112"/>
    </source>
</evidence>
<dbReference type="InterPro" id="IPR005467">
    <property type="entry name" value="His_kinase_dom"/>
</dbReference>
<evidence type="ECO:0000313" key="8">
    <source>
        <dbReference type="EMBL" id="MBB5693108.1"/>
    </source>
</evidence>
<dbReference type="Proteomes" id="UP000580654">
    <property type="component" value="Unassembled WGS sequence"/>
</dbReference>
<feature type="domain" description="Response regulatory" evidence="6">
    <location>
        <begin position="687"/>
        <end position="802"/>
    </location>
</feature>
<dbReference type="PANTHER" id="PTHR43065">
    <property type="entry name" value="SENSOR HISTIDINE KINASE"/>
    <property type="match status" value="1"/>
</dbReference>
<gene>
    <name evidence="8" type="ORF">FHS87_001134</name>
</gene>
<feature type="domain" description="PAS" evidence="7">
    <location>
        <begin position="303"/>
        <end position="373"/>
    </location>
</feature>
<dbReference type="InterPro" id="IPR036097">
    <property type="entry name" value="HisK_dim/P_sf"/>
</dbReference>
<keyword evidence="9" id="KW-1185">Reference proteome</keyword>
<dbReference type="EC" id="2.7.13.3" evidence="2"/>
<feature type="modified residue" description="4-aspartylphosphate" evidence="4">
    <location>
        <position position="737"/>
    </location>
</feature>
<dbReference type="AlphaFoldDB" id="A0A840XWG7"/>
<dbReference type="SUPFAM" id="SSF55874">
    <property type="entry name" value="ATPase domain of HSP90 chaperone/DNA topoisomerase II/histidine kinase"/>
    <property type="match status" value="1"/>
</dbReference>
<evidence type="ECO:0000256" key="3">
    <source>
        <dbReference type="ARBA" id="ARBA00022553"/>
    </source>
</evidence>
<dbReference type="InterPro" id="IPR011006">
    <property type="entry name" value="CheY-like_superfamily"/>
</dbReference>
<dbReference type="Pfam" id="PF00072">
    <property type="entry name" value="Response_reg"/>
    <property type="match status" value="1"/>
</dbReference>
<dbReference type="SUPFAM" id="SSF55785">
    <property type="entry name" value="PYP-like sensor domain (PAS domain)"/>
    <property type="match status" value="3"/>
</dbReference>
<dbReference type="SMART" id="SM00387">
    <property type="entry name" value="HATPase_c"/>
    <property type="match status" value="1"/>
</dbReference>
<dbReference type="InterPro" id="IPR013656">
    <property type="entry name" value="PAS_4"/>
</dbReference>
<reference evidence="8 9" key="1">
    <citation type="submission" date="2020-08" db="EMBL/GenBank/DDBJ databases">
        <title>Genomic Encyclopedia of Type Strains, Phase IV (KMG-IV): sequencing the most valuable type-strain genomes for metagenomic binning, comparative biology and taxonomic classification.</title>
        <authorList>
            <person name="Goeker M."/>
        </authorList>
    </citation>
    <scope>NUCLEOTIDE SEQUENCE [LARGE SCALE GENOMIC DNA]</scope>
    <source>
        <strain evidence="8 9">DSM 25622</strain>
    </source>
</reference>
<dbReference type="Pfam" id="PF08448">
    <property type="entry name" value="PAS_4"/>
    <property type="match status" value="3"/>
</dbReference>
<dbReference type="SUPFAM" id="SSF52172">
    <property type="entry name" value="CheY-like"/>
    <property type="match status" value="1"/>
</dbReference>
<dbReference type="InterPro" id="IPR000014">
    <property type="entry name" value="PAS"/>
</dbReference>
<dbReference type="SMART" id="SM00091">
    <property type="entry name" value="PAS"/>
    <property type="match status" value="2"/>
</dbReference>
<dbReference type="RefSeq" id="WP_184514783.1">
    <property type="nucleotide sequence ID" value="NZ_JACIJD010000004.1"/>
</dbReference>
<dbReference type="InterPro" id="IPR004358">
    <property type="entry name" value="Sig_transdc_His_kin-like_C"/>
</dbReference>
<accession>A0A840XWG7</accession>
<dbReference type="Pfam" id="PF00512">
    <property type="entry name" value="HisKA"/>
    <property type="match status" value="1"/>
</dbReference>
<dbReference type="PROSITE" id="PS50112">
    <property type="entry name" value="PAS"/>
    <property type="match status" value="1"/>
</dbReference>
<comment type="caution">
    <text evidence="8">The sequence shown here is derived from an EMBL/GenBank/DDBJ whole genome shotgun (WGS) entry which is preliminary data.</text>
</comment>
<dbReference type="PRINTS" id="PR00344">
    <property type="entry name" value="BCTRLSENSOR"/>
</dbReference>
<sequence>MALRFLAGGGEMGERIRTLDWDATPLGDPRRWPSPLKTIVGVMLAANQPMFATWGPERIILYNDGYAGILGAKHPAALGRRFDEVWHEILDQVGPLIDRCYDGQGTSMDHIQLTMLRHGYPEETHFSFFYAPLRREDGTVGGVFCACQEITGQVMAERARLSELDRLRQLFERSPSFMAVLSGPDYRFDFANRSYLDLIGRADVAGLPLAEVLPGIAEQGFLHLLDHVRATGEPYVARAASVLLERAPGEPAEERVLDFVFQPIADGTVDGIFVEGVDVTEARRAESELRELNAELERRVAERTGQLDRLWRASQDLLAVIGPDGVLRAANPAWAGVLGLDPARLAGRPMEALVPPEEREAMRDALRRAAAGALSGFENRLRHADGGARWIAWAAAPDESGLIYATGRDITAEREAKRALAAAEEALRQSQKMEALGQLTGGIAHDFNNLLTGIIGSIDIMRRRIEAGRSGEVGRYMEAASGAAARAASLTHRLLAFARRQSLDTRQLDANALVAGMEELLRRTLGEQIGLRIRLDPDPWPALTDANQLENAILNLAINARDAMPDGGLLTIETGREVQALPEPGEEGMAAGDYVAIRVADTGLGMPPDVLARAFEPFFTTKPIGQGTGLGLSMIYGFAKQSRGHVRVESTPGQGTAFTLLLPRAGAPLAEREGATHAAAPRGRGETVLLVEDDPTVRLLVTEVLDELGYRYLEAAHAGAAIPVLQSDERIDLMISDVGLPGLNGRQLAEIARAARPGLRVLFITGYAETATLRSGFLGTGMDMMTKPFALDALGTRIRSMLEAG</sequence>
<dbReference type="PROSITE" id="PS50109">
    <property type="entry name" value="HIS_KIN"/>
    <property type="match status" value="1"/>
</dbReference>
<dbReference type="CDD" id="cd00082">
    <property type="entry name" value="HisKA"/>
    <property type="match status" value="1"/>
</dbReference>
<comment type="catalytic activity">
    <reaction evidence="1">
        <text>ATP + protein L-histidine = ADP + protein N-phospho-L-histidine.</text>
        <dbReference type="EC" id="2.7.13.3"/>
    </reaction>
</comment>
<dbReference type="GO" id="GO:0000155">
    <property type="term" value="F:phosphorelay sensor kinase activity"/>
    <property type="evidence" value="ECO:0007669"/>
    <property type="project" value="InterPro"/>
</dbReference>
<dbReference type="SMART" id="SM00448">
    <property type="entry name" value="REC"/>
    <property type="match status" value="1"/>
</dbReference>
<dbReference type="Gene3D" id="1.10.287.130">
    <property type="match status" value="1"/>
</dbReference>
<dbReference type="Pfam" id="PF02518">
    <property type="entry name" value="HATPase_c"/>
    <property type="match status" value="1"/>
</dbReference>
<dbReference type="InterPro" id="IPR003661">
    <property type="entry name" value="HisK_dim/P_dom"/>
</dbReference>
<evidence type="ECO:0000259" key="5">
    <source>
        <dbReference type="PROSITE" id="PS50109"/>
    </source>
</evidence>
<dbReference type="SMART" id="SM00388">
    <property type="entry name" value="HisKA"/>
    <property type="match status" value="1"/>
</dbReference>
<dbReference type="SUPFAM" id="SSF47384">
    <property type="entry name" value="Homodimeric domain of signal transducing histidine kinase"/>
    <property type="match status" value="1"/>
</dbReference>
<dbReference type="EMBL" id="JACIJD010000004">
    <property type="protein sequence ID" value="MBB5693108.1"/>
    <property type="molecule type" value="Genomic_DNA"/>
</dbReference>
<dbReference type="NCBIfam" id="TIGR00229">
    <property type="entry name" value="sensory_box"/>
    <property type="match status" value="1"/>
</dbReference>
<organism evidence="8 9">
    <name type="scientific">Muricoccus pecuniae</name>
    <dbReference type="NCBI Taxonomy" id="693023"/>
    <lineage>
        <taxon>Bacteria</taxon>
        <taxon>Pseudomonadati</taxon>
        <taxon>Pseudomonadota</taxon>
        <taxon>Alphaproteobacteria</taxon>
        <taxon>Acetobacterales</taxon>
        <taxon>Roseomonadaceae</taxon>
        <taxon>Muricoccus</taxon>
    </lineage>
</organism>
<name>A0A840XWG7_9PROT</name>
<feature type="domain" description="Histidine kinase" evidence="5">
    <location>
        <begin position="442"/>
        <end position="666"/>
    </location>
</feature>
<dbReference type="InterPro" id="IPR001789">
    <property type="entry name" value="Sig_transdc_resp-reg_receiver"/>
</dbReference>
<dbReference type="Gene3D" id="3.30.565.10">
    <property type="entry name" value="Histidine kinase-like ATPase, C-terminal domain"/>
    <property type="match status" value="1"/>
</dbReference>
<evidence type="ECO:0000259" key="6">
    <source>
        <dbReference type="PROSITE" id="PS50110"/>
    </source>
</evidence>
<protein>
    <recommendedName>
        <fullName evidence="2">histidine kinase</fullName>
        <ecNumber evidence="2">2.7.13.3</ecNumber>
    </recommendedName>
</protein>
<evidence type="ECO:0000256" key="2">
    <source>
        <dbReference type="ARBA" id="ARBA00012438"/>
    </source>
</evidence>
<dbReference type="InterPro" id="IPR036890">
    <property type="entry name" value="HATPase_C_sf"/>
</dbReference>
<dbReference type="InterPro" id="IPR035965">
    <property type="entry name" value="PAS-like_dom_sf"/>
</dbReference>
<dbReference type="Gene3D" id="3.30.450.20">
    <property type="entry name" value="PAS domain"/>
    <property type="match status" value="3"/>
</dbReference>
<dbReference type="InterPro" id="IPR003594">
    <property type="entry name" value="HATPase_dom"/>
</dbReference>
<evidence type="ECO:0000256" key="1">
    <source>
        <dbReference type="ARBA" id="ARBA00000085"/>
    </source>
</evidence>
<keyword evidence="3 4" id="KW-0597">Phosphoprotein</keyword>
<evidence type="ECO:0000256" key="4">
    <source>
        <dbReference type="PROSITE-ProRule" id="PRU00169"/>
    </source>
</evidence>
<evidence type="ECO:0000313" key="9">
    <source>
        <dbReference type="Proteomes" id="UP000580654"/>
    </source>
</evidence>
<dbReference type="PROSITE" id="PS50110">
    <property type="entry name" value="RESPONSE_REGULATORY"/>
    <property type="match status" value="1"/>
</dbReference>
<dbReference type="PANTHER" id="PTHR43065:SF42">
    <property type="entry name" value="TWO-COMPONENT SENSOR PPRA"/>
    <property type="match status" value="1"/>
</dbReference>
<dbReference type="Gene3D" id="3.40.50.2300">
    <property type="match status" value="1"/>
</dbReference>
<proteinExistence type="predicted"/>
<dbReference type="CDD" id="cd00130">
    <property type="entry name" value="PAS"/>
    <property type="match status" value="1"/>
</dbReference>